<protein>
    <recommendedName>
        <fullName evidence="6">TF-B3 domain-containing protein</fullName>
    </recommendedName>
</protein>
<name>A0AAD5P3K8_ACENE</name>
<dbReference type="GO" id="GO:0003700">
    <property type="term" value="F:DNA-binding transcription factor activity"/>
    <property type="evidence" value="ECO:0007669"/>
    <property type="project" value="InterPro"/>
</dbReference>
<comment type="subcellular location">
    <subcellularLocation>
        <location evidence="1">Nucleus</location>
    </subcellularLocation>
</comment>
<dbReference type="AlphaFoldDB" id="A0AAD5P3K8"/>
<dbReference type="GO" id="GO:0005634">
    <property type="term" value="C:nucleus"/>
    <property type="evidence" value="ECO:0007669"/>
    <property type="project" value="UniProtKB-SubCell"/>
</dbReference>
<gene>
    <name evidence="7" type="ORF">LWI28_021602</name>
</gene>
<dbReference type="EMBL" id="JAJSOW010000002">
    <property type="protein sequence ID" value="KAI9198753.1"/>
    <property type="molecule type" value="Genomic_DNA"/>
</dbReference>
<proteinExistence type="predicted"/>
<dbReference type="InterPro" id="IPR015300">
    <property type="entry name" value="DNA-bd_pseudobarrel_sf"/>
</dbReference>
<keyword evidence="3" id="KW-0238">DNA-binding</keyword>
<dbReference type="Pfam" id="PF02362">
    <property type="entry name" value="B3"/>
    <property type="match status" value="1"/>
</dbReference>
<dbReference type="PANTHER" id="PTHR31140">
    <property type="entry name" value="B3 DOMAIN-CONTAINING TRANSCRIPTION FACTOR ABI3"/>
    <property type="match status" value="1"/>
</dbReference>
<dbReference type="SUPFAM" id="SSF101936">
    <property type="entry name" value="DNA-binding pseudobarrel domain"/>
    <property type="match status" value="1"/>
</dbReference>
<dbReference type="PROSITE" id="PS50863">
    <property type="entry name" value="B3"/>
    <property type="match status" value="1"/>
</dbReference>
<dbReference type="InterPro" id="IPR003340">
    <property type="entry name" value="B3_DNA-bd"/>
</dbReference>
<evidence type="ECO:0000313" key="8">
    <source>
        <dbReference type="Proteomes" id="UP001064489"/>
    </source>
</evidence>
<keyword evidence="2" id="KW-0805">Transcription regulation</keyword>
<accession>A0AAD5P3K8</accession>
<keyword evidence="4" id="KW-0804">Transcription</keyword>
<dbReference type="Gene3D" id="2.40.330.10">
    <property type="entry name" value="DNA-binding pseudobarrel domain"/>
    <property type="match status" value="1"/>
</dbReference>
<feature type="domain" description="TF-B3" evidence="6">
    <location>
        <begin position="40"/>
        <end position="106"/>
    </location>
</feature>
<evidence type="ECO:0000259" key="6">
    <source>
        <dbReference type="PROSITE" id="PS50863"/>
    </source>
</evidence>
<evidence type="ECO:0000256" key="4">
    <source>
        <dbReference type="ARBA" id="ARBA00023163"/>
    </source>
</evidence>
<evidence type="ECO:0000256" key="3">
    <source>
        <dbReference type="ARBA" id="ARBA00023125"/>
    </source>
</evidence>
<reference evidence="7 8" key="1">
    <citation type="journal article" date="2022" name="Plant J.">
        <title>Strategies of tolerance reflected in two North American maple genomes.</title>
        <authorList>
            <person name="McEvoy S.L."/>
            <person name="Sezen U.U."/>
            <person name="Trouern-Trend A."/>
            <person name="McMahon S.M."/>
            <person name="Schaberg P.G."/>
            <person name="Yang J."/>
            <person name="Wegrzyn J.L."/>
            <person name="Swenson N.G."/>
        </authorList>
    </citation>
    <scope>NUCLEOTIDE SEQUENCE [LARGE SCALE GENOMIC DNA]</scope>
    <source>
        <strain evidence="7">91603</strain>
    </source>
</reference>
<dbReference type="InterPro" id="IPR044800">
    <property type="entry name" value="LEC2-like"/>
</dbReference>
<evidence type="ECO:0000256" key="1">
    <source>
        <dbReference type="ARBA" id="ARBA00004123"/>
    </source>
</evidence>
<comment type="caution">
    <text evidence="7">The sequence shown here is derived from an EMBL/GenBank/DDBJ whole genome shotgun (WGS) entry which is preliminary data.</text>
</comment>
<dbReference type="PANTHER" id="PTHR31140:SF145">
    <property type="entry name" value="TF-B3 DOMAIN-CONTAINING PROTEIN"/>
    <property type="match status" value="1"/>
</dbReference>
<keyword evidence="8" id="KW-1185">Reference proteome</keyword>
<evidence type="ECO:0000256" key="2">
    <source>
        <dbReference type="ARBA" id="ARBA00023015"/>
    </source>
</evidence>
<evidence type="ECO:0000313" key="7">
    <source>
        <dbReference type="EMBL" id="KAI9198753.1"/>
    </source>
</evidence>
<sequence length="124" mass="14187">MAEICRKKLKKTDIGKRLSMKSKSLPHFPGFEEGQHAQSLKIEDENGKDWLFHLSIRRRGYKKPVLSAGWLHFVKTNNLQIGDQVHFLKEQDTTTGGFKYKIKVTKQVKLFGAVIGFVPIPSPH</sequence>
<evidence type="ECO:0000256" key="5">
    <source>
        <dbReference type="ARBA" id="ARBA00023242"/>
    </source>
</evidence>
<organism evidence="7 8">
    <name type="scientific">Acer negundo</name>
    <name type="common">Box elder</name>
    <dbReference type="NCBI Taxonomy" id="4023"/>
    <lineage>
        <taxon>Eukaryota</taxon>
        <taxon>Viridiplantae</taxon>
        <taxon>Streptophyta</taxon>
        <taxon>Embryophyta</taxon>
        <taxon>Tracheophyta</taxon>
        <taxon>Spermatophyta</taxon>
        <taxon>Magnoliopsida</taxon>
        <taxon>eudicotyledons</taxon>
        <taxon>Gunneridae</taxon>
        <taxon>Pentapetalae</taxon>
        <taxon>rosids</taxon>
        <taxon>malvids</taxon>
        <taxon>Sapindales</taxon>
        <taxon>Sapindaceae</taxon>
        <taxon>Hippocastanoideae</taxon>
        <taxon>Acereae</taxon>
        <taxon>Acer</taxon>
    </lineage>
</organism>
<keyword evidence="5" id="KW-0539">Nucleus</keyword>
<dbReference type="GO" id="GO:0003677">
    <property type="term" value="F:DNA binding"/>
    <property type="evidence" value="ECO:0007669"/>
    <property type="project" value="UniProtKB-KW"/>
</dbReference>
<dbReference type="Proteomes" id="UP001064489">
    <property type="component" value="Chromosome 13"/>
</dbReference>
<dbReference type="CDD" id="cd10017">
    <property type="entry name" value="B3_DNA"/>
    <property type="match status" value="1"/>
</dbReference>